<dbReference type="GO" id="GO:0005886">
    <property type="term" value="C:plasma membrane"/>
    <property type="evidence" value="ECO:0007669"/>
    <property type="project" value="TreeGrafter"/>
</dbReference>
<protein>
    <submittedName>
        <fullName evidence="3">TIGR03083 family protein</fullName>
    </submittedName>
</protein>
<dbReference type="Pfam" id="PF11716">
    <property type="entry name" value="MDMPI_N"/>
    <property type="match status" value="1"/>
</dbReference>
<dbReference type="PANTHER" id="PTHR40758:SF1">
    <property type="entry name" value="CONSERVED PROTEIN"/>
    <property type="match status" value="1"/>
</dbReference>
<dbReference type="InterPro" id="IPR034660">
    <property type="entry name" value="DinB/YfiT-like"/>
</dbReference>
<gene>
    <name evidence="3" type="ORF">SAMN05660976_07136</name>
</gene>
<proteinExistence type="predicted"/>
<name>A0A1H8EWI9_9ACTN</name>
<feature type="domain" description="Mycothiol-dependent maleylpyruvate isomerase metal-binding" evidence="2">
    <location>
        <begin position="16"/>
        <end position="147"/>
    </location>
</feature>
<dbReference type="OrthoDB" id="3671213at2"/>
<feature type="domain" description="MDMPI C-terminal" evidence="1">
    <location>
        <begin position="159"/>
        <end position="255"/>
    </location>
</feature>
<dbReference type="InterPro" id="IPR024344">
    <property type="entry name" value="MDMPI_metal-binding"/>
</dbReference>
<sequence>MDYVAWFHREVAAVEAAALSVTGTAPEVPSCPGWSVSDLLVHLGGVHRWLAEIIRGRLTEPPGHTDVSVLALPADTEGWPRPESAPNLAPVPGGLVTWFAEGAAALESLFAATDPGLRVWTWSQEQSVGFWARMQAIEAAVHRWDAQNALGAAEPVGPELAADAVEQTFTVMAPARRAWRQAPPGEGERYAFRSTDRPGRWLVRFDGDEVLLTGSPDLPADVEAAGTVSDLMLFLWGRVPADRLQVTGDSSLLDRYFTLVPPL</sequence>
<dbReference type="SUPFAM" id="SSF109854">
    <property type="entry name" value="DinB/YfiT-like putative metalloenzymes"/>
    <property type="match status" value="1"/>
</dbReference>
<dbReference type="STRING" id="46177.SAMN05660976_07136"/>
<dbReference type="RefSeq" id="WP_091104915.1">
    <property type="nucleotide sequence ID" value="NZ_FOBF01000023.1"/>
</dbReference>
<evidence type="ECO:0000313" key="3">
    <source>
        <dbReference type="EMBL" id="SEN23842.1"/>
    </source>
</evidence>
<keyword evidence="4" id="KW-1185">Reference proteome</keyword>
<evidence type="ECO:0000313" key="4">
    <source>
        <dbReference type="Proteomes" id="UP000198953"/>
    </source>
</evidence>
<dbReference type="Gene3D" id="1.20.120.450">
    <property type="entry name" value="dinb family like domain"/>
    <property type="match status" value="1"/>
</dbReference>
<accession>A0A1H8EWI9</accession>
<dbReference type="EMBL" id="FOBF01000023">
    <property type="protein sequence ID" value="SEN23842.1"/>
    <property type="molecule type" value="Genomic_DNA"/>
</dbReference>
<reference evidence="3 4" key="1">
    <citation type="submission" date="2016-10" db="EMBL/GenBank/DDBJ databases">
        <authorList>
            <person name="de Groot N.N."/>
        </authorList>
    </citation>
    <scope>NUCLEOTIDE SEQUENCE [LARGE SCALE GENOMIC DNA]</scope>
    <source>
        <strain evidence="3 4">DSM 43357</strain>
    </source>
</reference>
<evidence type="ECO:0000259" key="2">
    <source>
        <dbReference type="Pfam" id="PF11716"/>
    </source>
</evidence>
<dbReference type="NCBIfam" id="TIGR03083">
    <property type="entry name" value="maleylpyruvate isomerase family mycothiol-dependent enzyme"/>
    <property type="match status" value="1"/>
</dbReference>
<dbReference type="Proteomes" id="UP000198953">
    <property type="component" value="Unassembled WGS sequence"/>
</dbReference>
<dbReference type="InterPro" id="IPR017517">
    <property type="entry name" value="Maleyloyr_isom"/>
</dbReference>
<dbReference type="AlphaFoldDB" id="A0A1H8EWI9"/>
<evidence type="ECO:0000259" key="1">
    <source>
        <dbReference type="Pfam" id="PF07398"/>
    </source>
</evidence>
<dbReference type="InterPro" id="IPR010872">
    <property type="entry name" value="MDMPI_C-term_domain"/>
</dbReference>
<dbReference type="GO" id="GO:0046872">
    <property type="term" value="F:metal ion binding"/>
    <property type="evidence" value="ECO:0007669"/>
    <property type="project" value="InterPro"/>
</dbReference>
<organism evidence="3 4">
    <name type="scientific">Nonomuraea pusilla</name>
    <dbReference type="NCBI Taxonomy" id="46177"/>
    <lineage>
        <taxon>Bacteria</taxon>
        <taxon>Bacillati</taxon>
        <taxon>Actinomycetota</taxon>
        <taxon>Actinomycetes</taxon>
        <taxon>Streptosporangiales</taxon>
        <taxon>Streptosporangiaceae</taxon>
        <taxon>Nonomuraea</taxon>
    </lineage>
</organism>
<dbReference type="PANTHER" id="PTHR40758">
    <property type="entry name" value="CONSERVED PROTEIN"/>
    <property type="match status" value="1"/>
</dbReference>
<dbReference type="Pfam" id="PF07398">
    <property type="entry name" value="MDMPI_C"/>
    <property type="match status" value="1"/>
</dbReference>